<dbReference type="GO" id="GO:0030170">
    <property type="term" value="F:pyridoxal phosphate binding"/>
    <property type="evidence" value="ECO:0007669"/>
    <property type="project" value="InterPro"/>
</dbReference>
<dbReference type="EC" id="2.6.1.2" evidence="6"/>
<gene>
    <name evidence="8" type="ORF">GT347_00715</name>
</gene>
<reference evidence="8 9" key="1">
    <citation type="submission" date="2020-01" db="EMBL/GenBank/DDBJ databases">
        <title>Genome sequencing of strain KACC 21265.</title>
        <authorList>
            <person name="Heo J."/>
            <person name="Kim S.-J."/>
            <person name="Kim J.-S."/>
            <person name="Hong S.-B."/>
            <person name="Kwon S.-W."/>
        </authorList>
    </citation>
    <scope>NUCLEOTIDE SEQUENCE [LARGE SCALE GENOMIC DNA]</scope>
    <source>
        <strain evidence="8 9">KACC 21265</strain>
    </source>
</reference>
<dbReference type="KEGG" id="xyk:GT347_00715"/>
<evidence type="ECO:0000313" key="9">
    <source>
        <dbReference type="Proteomes" id="UP000464787"/>
    </source>
</evidence>
<evidence type="ECO:0000256" key="1">
    <source>
        <dbReference type="ARBA" id="ARBA00001933"/>
    </source>
</evidence>
<dbReference type="InterPro" id="IPR051926">
    <property type="entry name" value="Ala_Aminotransferase"/>
</dbReference>
<name>A0A857JE10_9BURK</name>
<dbReference type="Pfam" id="PF00155">
    <property type="entry name" value="Aminotran_1_2"/>
    <property type="match status" value="1"/>
</dbReference>
<keyword evidence="3 8" id="KW-0032">Aminotransferase</keyword>
<evidence type="ECO:0000256" key="2">
    <source>
        <dbReference type="ARBA" id="ARBA00007441"/>
    </source>
</evidence>
<comment type="similarity">
    <text evidence="2">Belongs to the class-I pyridoxal-phosphate-dependent aminotransferase family.</text>
</comment>
<dbReference type="SUPFAM" id="SSF53383">
    <property type="entry name" value="PLP-dependent transferases"/>
    <property type="match status" value="1"/>
</dbReference>
<dbReference type="InterPro" id="IPR015421">
    <property type="entry name" value="PyrdxlP-dep_Trfase_major"/>
</dbReference>
<evidence type="ECO:0000256" key="4">
    <source>
        <dbReference type="ARBA" id="ARBA00022679"/>
    </source>
</evidence>
<organism evidence="8 9">
    <name type="scientific">Xylophilus rhododendri</name>
    <dbReference type="NCBI Taxonomy" id="2697032"/>
    <lineage>
        <taxon>Bacteria</taxon>
        <taxon>Pseudomonadati</taxon>
        <taxon>Pseudomonadota</taxon>
        <taxon>Betaproteobacteria</taxon>
        <taxon>Burkholderiales</taxon>
        <taxon>Xylophilus</taxon>
    </lineage>
</organism>
<dbReference type="PANTHER" id="PTHR43488:SF2">
    <property type="entry name" value="GLUTAMATE-PYRUVATE AMINOTRANSFERASE ALAA"/>
    <property type="match status" value="1"/>
</dbReference>
<dbReference type="Proteomes" id="UP000464787">
    <property type="component" value="Chromosome"/>
</dbReference>
<dbReference type="InterPro" id="IPR004839">
    <property type="entry name" value="Aminotransferase_I/II_large"/>
</dbReference>
<dbReference type="AlphaFoldDB" id="A0A857JE10"/>
<sequence>MKKILKSAKLANVLYDIRGPIVETADEMAKNGRQIVRLNMGNLAEHGFEVSEKIRMRMIASMHNAAAYSDGKGLLPARLAVLQAASEDGIARIAVENIYLGNGASELISMALTALLDDGDELLIPMPDFPLWPAATALAGGTPVHYRCNEEAQWAPDIDDIRRKISARTKGIVVINPNNPTGALYSAETLLQIIEVARIHGLVLLADEVCRKILYDHARHIPLASLSTDVLTLTFDSLSKNDCAAGYRAGWLLVSGPTEMAEDFLRGLNVLANMKLCSNVQGQWAIEAALNGGQALARHTAEGGRLKRQRDLAYALLSHMPGVSCVKPRAALYMFPRLDPEAYPIADDRIFFRDLLLETGVMVVQGSGFGWQGQDHFRMAFLPHEAELADALGRLARFLDSRRPDGYIR</sequence>
<dbReference type="Gene3D" id="3.90.1150.10">
    <property type="entry name" value="Aspartate Aminotransferase, domain 1"/>
    <property type="match status" value="1"/>
</dbReference>
<dbReference type="Gene3D" id="3.40.640.10">
    <property type="entry name" value="Type I PLP-dependent aspartate aminotransferase-like (Major domain)"/>
    <property type="match status" value="1"/>
</dbReference>
<dbReference type="InterPro" id="IPR015424">
    <property type="entry name" value="PyrdxlP-dep_Trfase"/>
</dbReference>
<keyword evidence="9" id="KW-1185">Reference proteome</keyword>
<comment type="cofactor">
    <cofactor evidence="1">
        <name>pyridoxal 5'-phosphate</name>
        <dbReference type="ChEBI" id="CHEBI:597326"/>
    </cofactor>
</comment>
<feature type="domain" description="Aminotransferase class I/classII large" evidence="7">
    <location>
        <begin position="35"/>
        <end position="394"/>
    </location>
</feature>
<keyword evidence="4 8" id="KW-0808">Transferase</keyword>
<protein>
    <recommendedName>
        <fullName evidence="6">alanine transaminase</fullName>
        <ecNumber evidence="6">2.6.1.2</ecNumber>
    </recommendedName>
</protein>
<accession>A0A857JE10</accession>
<dbReference type="CDD" id="cd00609">
    <property type="entry name" value="AAT_like"/>
    <property type="match status" value="1"/>
</dbReference>
<dbReference type="InterPro" id="IPR015422">
    <property type="entry name" value="PyrdxlP-dep_Trfase_small"/>
</dbReference>
<keyword evidence="5" id="KW-0663">Pyridoxal phosphate</keyword>
<proteinExistence type="inferred from homology"/>
<dbReference type="EMBL" id="CP047650">
    <property type="protein sequence ID" value="QHJ01350.1"/>
    <property type="molecule type" value="Genomic_DNA"/>
</dbReference>
<dbReference type="GO" id="GO:0004021">
    <property type="term" value="F:L-alanine:2-oxoglutarate aminotransferase activity"/>
    <property type="evidence" value="ECO:0007669"/>
    <property type="project" value="UniProtKB-EC"/>
</dbReference>
<dbReference type="PANTHER" id="PTHR43488">
    <property type="entry name" value="GLUTAMATE-PYRUVATE AMINOTRANSFERASE ALAA"/>
    <property type="match status" value="1"/>
</dbReference>
<evidence type="ECO:0000256" key="5">
    <source>
        <dbReference type="ARBA" id="ARBA00022898"/>
    </source>
</evidence>
<evidence type="ECO:0000256" key="3">
    <source>
        <dbReference type="ARBA" id="ARBA00022576"/>
    </source>
</evidence>
<evidence type="ECO:0000256" key="6">
    <source>
        <dbReference type="ARBA" id="ARBA00026106"/>
    </source>
</evidence>
<dbReference type="RefSeq" id="WP_160555158.1">
    <property type="nucleotide sequence ID" value="NZ_CP047650.1"/>
</dbReference>
<evidence type="ECO:0000313" key="8">
    <source>
        <dbReference type="EMBL" id="QHJ01350.1"/>
    </source>
</evidence>
<evidence type="ECO:0000259" key="7">
    <source>
        <dbReference type="Pfam" id="PF00155"/>
    </source>
</evidence>